<dbReference type="STRING" id="1134406.ADN00_07230"/>
<name>A0A0P6XT20_9CHLR</name>
<dbReference type="AlphaFoldDB" id="A0A0P6XT20"/>
<dbReference type="EMBL" id="LGCL01000019">
    <property type="protein sequence ID" value="KPL78254.1"/>
    <property type="molecule type" value="Genomic_DNA"/>
</dbReference>
<comment type="caution">
    <text evidence="1">The sequence shown here is derived from an EMBL/GenBank/DDBJ whole genome shotgun (WGS) entry which is preliminary data.</text>
</comment>
<gene>
    <name evidence="1" type="ORF">ADN00_07230</name>
</gene>
<evidence type="ECO:0000313" key="1">
    <source>
        <dbReference type="EMBL" id="KPL78254.1"/>
    </source>
</evidence>
<accession>A0A0P6XT20</accession>
<reference evidence="1 2" key="1">
    <citation type="submission" date="2015-07" db="EMBL/GenBank/DDBJ databases">
        <title>Genome sequence of Ornatilinea apprima DSM 23815.</title>
        <authorList>
            <person name="Hemp J."/>
            <person name="Ward L.M."/>
            <person name="Pace L.A."/>
            <person name="Fischer W.W."/>
        </authorList>
    </citation>
    <scope>NUCLEOTIDE SEQUENCE [LARGE SCALE GENOMIC DNA]</scope>
    <source>
        <strain evidence="1 2">P3M-1</strain>
    </source>
</reference>
<sequence>MGVIIINDLLTEMFTDVQVWIIMPDEQAGAWDRVSFHVYLLPVLQAKSCQWAARQAASTKKEGMEEVFNGIGA</sequence>
<evidence type="ECO:0000313" key="2">
    <source>
        <dbReference type="Proteomes" id="UP000050417"/>
    </source>
</evidence>
<proteinExistence type="predicted"/>
<dbReference type="Proteomes" id="UP000050417">
    <property type="component" value="Unassembled WGS sequence"/>
</dbReference>
<keyword evidence="2" id="KW-1185">Reference proteome</keyword>
<organism evidence="1 2">
    <name type="scientific">Ornatilinea apprima</name>
    <dbReference type="NCBI Taxonomy" id="1134406"/>
    <lineage>
        <taxon>Bacteria</taxon>
        <taxon>Bacillati</taxon>
        <taxon>Chloroflexota</taxon>
        <taxon>Anaerolineae</taxon>
        <taxon>Anaerolineales</taxon>
        <taxon>Anaerolineaceae</taxon>
        <taxon>Ornatilinea</taxon>
    </lineage>
</organism>
<protein>
    <submittedName>
        <fullName evidence="1">Uncharacterized protein</fullName>
    </submittedName>
</protein>